<keyword evidence="4 7" id="KW-0653">Protein transport</keyword>
<evidence type="ECO:0000313" key="10">
    <source>
        <dbReference type="EMBL" id="CAH0383087.1"/>
    </source>
</evidence>
<dbReference type="AlphaFoldDB" id="A0A9P0A3B8"/>
<dbReference type="InterPro" id="IPR042523">
    <property type="entry name" value="Atg7_N_2"/>
</dbReference>
<keyword evidence="7" id="KW-0833">Ubl conjugation pathway</keyword>
<evidence type="ECO:0000256" key="2">
    <source>
        <dbReference type="ARBA" id="ARBA00017647"/>
    </source>
</evidence>
<evidence type="ECO:0000256" key="4">
    <source>
        <dbReference type="ARBA" id="ARBA00022927"/>
    </source>
</evidence>
<feature type="active site" description="Glycyl thioester intermediate" evidence="6">
    <location>
        <position position="528"/>
    </location>
</feature>
<dbReference type="PANTHER" id="PTHR10953:SF3">
    <property type="entry name" value="UBIQUITIN-LIKE MODIFIER-ACTIVATING ENZYME ATG7"/>
    <property type="match status" value="1"/>
</dbReference>
<evidence type="ECO:0000256" key="5">
    <source>
        <dbReference type="ARBA" id="ARBA00023006"/>
    </source>
</evidence>
<keyword evidence="7" id="KW-0963">Cytoplasm</keyword>
<feature type="domain" description="THIF-type NAD/FAD binding fold" evidence="8">
    <location>
        <begin position="328"/>
        <end position="554"/>
    </location>
</feature>
<dbReference type="InterPro" id="IPR042522">
    <property type="entry name" value="Atg7_N_1"/>
</dbReference>
<dbReference type="Pfam" id="PF16420">
    <property type="entry name" value="ATG7_N"/>
    <property type="match status" value="1"/>
</dbReference>
<dbReference type="FunFam" id="3.40.140.70:FF:000001">
    <property type="entry name" value="Ubiquitin-like modifier-activating enzyme atg7"/>
    <property type="match status" value="1"/>
</dbReference>
<dbReference type="GO" id="GO:0000422">
    <property type="term" value="P:autophagy of mitochondrion"/>
    <property type="evidence" value="ECO:0007669"/>
    <property type="project" value="TreeGrafter"/>
</dbReference>
<dbReference type="GO" id="GO:0034727">
    <property type="term" value="P:piecemeal microautophagy of the nucleus"/>
    <property type="evidence" value="ECO:0007669"/>
    <property type="project" value="TreeGrafter"/>
</dbReference>
<evidence type="ECO:0000259" key="9">
    <source>
        <dbReference type="Pfam" id="PF16420"/>
    </source>
</evidence>
<dbReference type="GO" id="GO:0032446">
    <property type="term" value="P:protein modification by small protein conjugation"/>
    <property type="evidence" value="ECO:0007669"/>
    <property type="project" value="TreeGrafter"/>
</dbReference>
<evidence type="ECO:0000256" key="6">
    <source>
        <dbReference type="PIRSR" id="PIRSR606285-1"/>
    </source>
</evidence>
<dbReference type="EMBL" id="OU963871">
    <property type="protein sequence ID" value="CAH0383087.1"/>
    <property type="molecule type" value="Genomic_DNA"/>
</dbReference>
<dbReference type="KEGG" id="btab:109037754"/>
<keyword evidence="5 7" id="KW-0072">Autophagy</keyword>
<keyword evidence="3 7" id="KW-0813">Transport</keyword>
<evidence type="ECO:0000256" key="7">
    <source>
        <dbReference type="RuleBase" id="RU366022"/>
    </source>
</evidence>
<evidence type="ECO:0000256" key="1">
    <source>
        <dbReference type="ARBA" id="ARBA00010931"/>
    </source>
</evidence>
<reference evidence="10" key="1">
    <citation type="submission" date="2021-12" db="EMBL/GenBank/DDBJ databases">
        <authorList>
            <person name="King R."/>
        </authorList>
    </citation>
    <scope>NUCLEOTIDE SEQUENCE</scope>
</reference>
<dbReference type="GO" id="GO:0015031">
    <property type="term" value="P:protein transport"/>
    <property type="evidence" value="ECO:0007669"/>
    <property type="project" value="UniProtKB-UniRule"/>
</dbReference>
<sequence length="654" mass="72365">MASNLLFSPFVSSIEPSFWHKAAQLKLETDMLQEVPRSVWGYYSSPDVQPFSLSVDYSAFNVDPENESNRQIACGVYLNKNTIESFKACDKKELLKTYGEELLKNVHSGAVLDNPSLLSSFFVLTFADLKKFNFYYWFAFPSPALPAYRNHGKPDNLPEILSDSQMRSLVNGHSVLPKRQRGFFGVKVNDTDSVEVITLKQYLDLTKSNEDFKLYLGFVDSSSYPESPGWPLRNLLIVIKHYCPSLLEKGIDVIALRGVNIHSVVNSLVFQIKLQESSPKITDDSASSFVGWEKNNRGKYGPKFVDLSGIMDPTKLAERAVSLNLKLMKWRLLPSLDLDVLKSIKVLLLGAGTLGCAVARNLMAWGIHRITFVDSGRVSYSNPVRQSLFLHKHCADKGELKAKAAANALVEIYPGSESEGIELSIPMPNHTTSDLKSAEVLDSLISSHDVVFLLTDSRESRWLPTLLAAGKRKIAITAALGFDSYLVLRHGIPLEADGEGGAKLGCYFCNDITAPGNSQADRTLDQQCTVTRPGVSSIAASLAVELLVSLLQHPLKGCADSKEDCCLGFVPHSIRGFLAQFQQMLPSTPAFSQCIACSPAVLQEYRKRGNDFLQEVFKNSKHLEELTGLTQLHSKTEEADIWEYSDEEAAGDST</sequence>
<organism evidence="10 11">
    <name type="scientific">Bemisia tabaci</name>
    <name type="common">Sweetpotato whitefly</name>
    <name type="synonym">Aleurodes tabaci</name>
    <dbReference type="NCBI Taxonomy" id="7038"/>
    <lineage>
        <taxon>Eukaryota</taxon>
        <taxon>Metazoa</taxon>
        <taxon>Ecdysozoa</taxon>
        <taxon>Arthropoda</taxon>
        <taxon>Hexapoda</taxon>
        <taxon>Insecta</taxon>
        <taxon>Pterygota</taxon>
        <taxon>Neoptera</taxon>
        <taxon>Paraneoptera</taxon>
        <taxon>Hemiptera</taxon>
        <taxon>Sternorrhyncha</taxon>
        <taxon>Aleyrodoidea</taxon>
        <taxon>Aleyrodidae</taxon>
        <taxon>Aleyrodinae</taxon>
        <taxon>Bemisia</taxon>
    </lineage>
</organism>
<name>A0A9P0A3B8_BEMTA</name>
<evidence type="ECO:0000313" key="11">
    <source>
        <dbReference type="Proteomes" id="UP001152759"/>
    </source>
</evidence>
<dbReference type="GO" id="GO:0006995">
    <property type="term" value="P:cellular response to nitrogen starvation"/>
    <property type="evidence" value="ECO:0007669"/>
    <property type="project" value="TreeGrafter"/>
</dbReference>
<evidence type="ECO:0000259" key="8">
    <source>
        <dbReference type="Pfam" id="PF00899"/>
    </source>
</evidence>
<dbReference type="Gene3D" id="3.40.140.100">
    <property type="entry name" value="Ubiquitin-like modifier-activating enzyme ATG7 C-terminal domain"/>
    <property type="match status" value="1"/>
</dbReference>
<protein>
    <recommendedName>
        <fullName evidence="2 7">Ubiquitin-like modifier-activating enzyme ATG7</fullName>
    </recommendedName>
    <alternativeName>
        <fullName evidence="7">Autophagy-related protein 7</fullName>
    </alternativeName>
</protein>
<dbReference type="InterPro" id="IPR035985">
    <property type="entry name" value="Ubiquitin-activating_enz"/>
</dbReference>
<dbReference type="InterPro" id="IPR032197">
    <property type="entry name" value="Atg7_N"/>
</dbReference>
<dbReference type="FunFam" id="3.40.50.720:FF:000243">
    <property type="entry name" value="Ubiquitin-like modifier-activating enzyme ATG7"/>
    <property type="match status" value="1"/>
</dbReference>
<dbReference type="GO" id="GO:0000045">
    <property type="term" value="P:autophagosome assembly"/>
    <property type="evidence" value="ECO:0007669"/>
    <property type="project" value="TreeGrafter"/>
</dbReference>
<comment type="function">
    <text evidence="7">E1-like activating enzyme involved in the 2 ubiquitin-like systems required for autophagy.</text>
</comment>
<dbReference type="Gene3D" id="3.40.50.720">
    <property type="entry name" value="NAD(P)-binding Rossmann-like Domain"/>
    <property type="match status" value="1"/>
</dbReference>
<dbReference type="Proteomes" id="UP001152759">
    <property type="component" value="Chromosome 10"/>
</dbReference>
<feature type="domain" description="Ubiquitin-like modifier-activating enzyme Atg7 N-terminal" evidence="9">
    <location>
        <begin position="6"/>
        <end position="311"/>
    </location>
</feature>
<dbReference type="Pfam" id="PF00899">
    <property type="entry name" value="ThiF"/>
    <property type="match status" value="1"/>
</dbReference>
<dbReference type="GO" id="GO:0019778">
    <property type="term" value="F:Atg12 activating enzyme activity"/>
    <property type="evidence" value="ECO:0007669"/>
    <property type="project" value="TreeGrafter"/>
</dbReference>
<comment type="subcellular location">
    <subcellularLocation>
        <location evidence="7">Cytoplasm</location>
    </subcellularLocation>
    <subcellularLocation>
        <location evidence="7">Preautophagosomal structure</location>
    </subcellularLocation>
</comment>
<comment type="similarity">
    <text evidence="1 7">Belongs to the ATG7 family.</text>
</comment>
<dbReference type="SUPFAM" id="SSF69572">
    <property type="entry name" value="Activating enzymes of the ubiquitin-like proteins"/>
    <property type="match status" value="1"/>
</dbReference>
<dbReference type="InterPro" id="IPR000594">
    <property type="entry name" value="ThiF_NAD_FAD-bd"/>
</dbReference>
<evidence type="ECO:0000256" key="3">
    <source>
        <dbReference type="ARBA" id="ARBA00022448"/>
    </source>
</evidence>
<keyword evidence="11" id="KW-1185">Reference proteome</keyword>
<dbReference type="GO" id="GO:0000407">
    <property type="term" value="C:phagophore assembly site"/>
    <property type="evidence" value="ECO:0007669"/>
    <property type="project" value="UniProtKB-SubCell"/>
</dbReference>
<dbReference type="NCBIfam" id="TIGR01381">
    <property type="entry name" value="E1_like_apg7"/>
    <property type="match status" value="1"/>
</dbReference>
<dbReference type="GO" id="GO:0019779">
    <property type="term" value="F:Atg8 activating enzyme activity"/>
    <property type="evidence" value="ECO:0007669"/>
    <property type="project" value="TreeGrafter"/>
</dbReference>
<comment type="subunit">
    <text evidence="7">Homodimer.</text>
</comment>
<proteinExistence type="inferred from homology"/>
<dbReference type="InterPro" id="IPR045886">
    <property type="entry name" value="ThiF/MoeB/HesA"/>
</dbReference>
<dbReference type="PANTHER" id="PTHR10953">
    <property type="entry name" value="UBIQUITIN-ACTIVATING ENZYME E1"/>
    <property type="match status" value="1"/>
</dbReference>
<gene>
    <name evidence="10" type="ORF">BEMITA_LOCUS2564</name>
</gene>
<dbReference type="Gene3D" id="3.40.140.70">
    <property type="entry name" value="Ubiquitin-like modifier-activating enzyme ATG7 N-terminal domain"/>
    <property type="match status" value="1"/>
</dbReference>
<accession>A0A9P0A3B8</accession>
<dbReference type="InterPro" id="IPR006285">
    <property type="entry name" value="Atg7"/>
</dbReference>